<feature type="domain" description="DUF202" evidence="6">
    <location>
        <begin position="18"/>
        <end position="80"/>
    </location>
</feature>
<gene>
    <name evidence="7" type="ORF">ACFOSU_12430</name>
</gene>
<feature type="transmembrane region" description="Helical" evidence="5">
    <location>
        <begin position="95"/>
        <end position="116"/>
    </location>
</feature>
<evidence type="ECO:0000256" key="5">
    <source>
        <dbReference type="SAM" id="Phobius"/>
    </source>
</evidence>
<evidence type="ECO:0000259" key="6">
    <source>
        <dbReference type="Pfam" id="PF02656"/>
    </source>
</evidence>
<dbReference type="InterPro" id="IPR003807">
    <property type="entry name" value="DUF202"/>
</dbReference>
<evidence type="ECO:0000256" key="2">
    <source>
        <dbReference type="ARBA" id="ARBA00022692"/>
    </source>
</evidence>
<organism evidence="7 8">
    <name type="scientific">Salinisphaera aquimarina</name>
    <dbReference type="NCBI Taxonomy" id="2094031"/>
    <lineage>
        <taxon>Bacteria</taxon>
        <taxon>Pseudomonadati</taxon>
        <taxon>Pseudomonadota</taxon>
        <taxon>Gammaproteobacteria</taxon>
        <taxon>Salinisphaerales</taxon>
        <taxon>Salinisphaeraceae</taxon>
        <taxon>Salinisphaera</taxon>
    </lineage>
</organism>
<comment type="subcellular location">
    <subcellularLocation>
        <location evidence="1">Endomembrane system</location>
        <topology evidence="1">Multi-pass membrane protein</topology>
    </subcellularLocation>
</comment>
<evidence type="ECO:0000313" key="7">
    <source>
        <dbReference type="EMBL" id="MFC3104691.1"/>
    </source>
</evidence>
<keyword evidence="8" id="KW-1185">Reference proteome</keyword>
<sequence>MTYVRAKDATHGGPLELPGLQAERTDLSWTRSSLAFLVNGALLLIRGEIYAPTSIHLAACTIAFVLAFFTMLMAYRRRRTLALRPLPEDLASPVALMLVGGGTVILGLVILIVLVVG</sequence>
<comment type="caution">
    <text evidence="7">The sequence shown here is derived from an EMBL/GenBank/DDBJ whole genome shotgun (WGS) entry which is preliminary data.</text>
</comment>
<feature type="transmembrane region" description="Helical" evidence="5">
    <location>
        <begin position="57"/>
        <end position="75"/>
    </location>
</feature>
<name>A0ABV7ES24_9GAMM</name>
<keyword evidence="4 5" id="KW-0472">Membrane</keyword>
<reference evidence="8" key="1">
    <citation type="journal article" date="2019" name="Int. J. Syst. Evol. Microbiol.">
        <title>The Global Catalogue of Microorganisms (GCM) 10K type strain sequencing project: providing services to taxonomists for standard genome sequencing and annotation.</title>
        <authorList>
            <consortium name="The Broad Institute Genomics Platform"/>
            <consortium name="The Broad Institute Genome Sequencing Center for Infectious Disease"/>
            <person name="Wu L."/>
            <person name="Ma J."/>
        </authorList>
    </citation>
    <scope>NUCLEOTIDE SEQUENCE [LARGE SCALE GENOMIC DNA]</scope>
    <source>
        <strain evidence="8">KCTC 52640</strain>
    </source>
</reference>
<proteinExistence type="predicted"/>
<evidence type="ECO:0000313" key="8">
    <source>
        <dbReference type="Proteomes" id="UP001595462"/>
    </source>
</evidence>
<protein>
    <submittedName>
        <fullName evidence="7">DUF202 domain-containing protein</fullName>
    </submittedName>
</protein>
<evidence type="ECO:0000256" key="4">
    <source>
        <dbReference type="ARBA" id="ARBA00023136"/>
    </source>
</evidence>
<accession>A0ABV7ES24</accession>
<dbReference type="Pfam" id="PF02656">
    <property type="entry name" value="DUF202"/>
    <property type="match status" value="1"/>
</dbReference>
<dbReference type="Proteomes" id="UP001595462">
    <property type="component" value="Unassembled WGS sequence"/>
</dbReference>
<dbReference type="RefSeq" id="WP_380690082.1">
    <property type="nucleotide sequence ID" value="NZ_JBHRSS010000005.1"/>
</dbReference>
<dbReference type="EMBL" id="JBHRSS010000005">
    <property type="protein sequence ID" value="MFC3104691.1"/>
    <property type="molecule type" value="Genomic_DNA"/>
</dbReference>
<evidence type="ECO:0000256" key="3">
    <source>
        <dbReference type="ARBA" id="ARBA00022989"/>
    </source>
</evidence>
<keyword evidence="2 5" id="KW-0812">Transmembrane</keyword>
<keyword evidence="3 5" id="KW-1133">Transmembrane helix</keyword>
<evidence type="ECO:0000256" key="1">
    <source>
        <dbReference type="ARBA" id="ARBA00004127"/>
    </source>
</evidence>